<comment type="caution">
    <text evidence="2">The sequence shown here is derived from an EMBL/GenBank/DDBJ whole genome shotgun (WGS) entry which is preliminary data.</text>
</comment>
<keyword evidence="5" id="KW-1185">Reference proteome</keyword>
<dbReference type="Proteomes" id="UP000429607">
    <property type="component" value="Unassembled WGS sequence"/>
</dbReference>
<evidence type="ECO:0000313" key="2">
    <source>
        <dbReference type="EMBL" id="KAE9019667.1"/>
    </source>
</evidence>
<accession>A0A6A3LNR2</accession>
<sequence>MTDLIPFLTDLPDLGYLSLVLRHPRLHMLEALHGGIAVSDQTLAFGV</sequence>
<evidence type="ECO:0000313" key="6">
    <source>
        <dbReference type="Proteomes" id="UP000435112"/>
    </source>
</evidence>
<dbReference type="AlphaFoldDB" id="A0A6A3LNR2"/>
<dbReference type="EMBL" id="QXFU01000961">
    <property type="protein sequence ID" value="KAE9014929.1"/>
    <property type="molecule type" value="Genomic_DNA"/>
</dbReference>
<name>A0A6A3LNR2_9STRA</name>
<protein>
    <submittedName>
        <fullName evidence="2">Uncharacterized protein</fullName>
    </submittedName>
</protein>
<proteinExistence type="predicted"/>
<evidence type="ECO:0000313" key="5">
    <source>
        <dbReference type="Proteomes" id="UP000434957"/>
    </source>
</evidence>
<gene>
    <name evidence="2" type="ORF">PR001_g13828</name>
    <name evidence="1" type="ORF">PR002_g14086</name>
    <name evidence="3" type="ORF">PR003_g13516</name>
</gene>
<evidence type="ECO:0000313" key="3">
    <source>
        <dbReference type="EMBL" id="KAE9334452.1"/>
    </source>
</evidence>
<dbReference type="EMBL" id="QXFV01000963">
    <property type="protein sequence ID" value="KAE9019667.1"/>
    <property type="molecule type" value="Genomic_DNA"/>
</dbReference>
<reference evidence="4 6" key="1">
    <citation type="submission" date="2018-09" db="EMBL/GenBank/DDBJ databases">
        <title>Genomic investigation of the strawberry pathogen Phytophthora fragariae indicates pathogenicity is determined by transcriptional variation in three key races.</title>
        <authorList>
            <person name="Adams T.M."/>
            <person name="Armitage A.D."/>
            <person name="Sobczyk M.K."/>
            <person name="Bates H.J."/>
            <person name="Dunwell J.M."/>
            <person name="Nellist C.F."/>
            <person name="Harrison R.J."/>
        </authorList>
    </citation>
    <scope>NUCLEOTIDE SEQUENCE [LARGE SCALE GENOMIC DNA]</scope>
    <source>
        <strain evidence="2 4">SCRP249</strain>
        <strain evidence="1 6">SCRP324</strain>
        <strain evidence="3 5">SCRP333</strain>
    </source>
</reference>
<dbReference type="EMBL" id="QXFT01000855">
    <property type="protein sequence ID" value="KAE9334452.1"/>
    <property type="molecule type" value="Genomic_DNA"/>
</dbReference>
<evidence type="ECO:0000313" key="4">
    <source>
        <dbReference type="Proteomes" id="UP000429607"/>
    </source>
</evidence>
<dbReference type="Proteomes" id="UP000435112">
    <property type="component" value="Unassembled WGS sequence"/>
</dbReference>
<dbReference type="Proteomes" id="UP000434957">
    <property type="component" value="Unassembled WGS sequence"/>
</dbReference>
<dbReference type="OrthoDB" id="10391001at2759"/>
<evidence type="ECO:0000313" key="1">
    <source>
        <dbReference type="EMBL" id="KAE9014929.1"/>
    </source>
</evidence>
<organism evidence="2 4">
    <name type="scientific">Phytophthora rubi</name>
    <dbReference type="NCBI Taxonomy" id="129364"/>
    <lineage>
        <taxon>Eukaryota</taxon>
        <taxon>Sar</taxon>
        <taxon>Stramenopiles</taxon>
        <taxon>Oomycota</taxon>
        <taxon>Peronosporomycetes</taxon>
        <taxon>Peronosporales</taxon>
        <taxon>Peronosporaceae</taxon>
        <taxon>Phytophthora</taxon>
    </lineage>
</organism>